<evidence type="ECO:0000313" key="2">
    <source>
        <dbReference type="Proteomes" id="UP000789831"/>
    </source>
</evidence>
<keyword evidence="2" id="KW-1185">Reference proteome</keyword>
<organism evidence="1 2">
    <name type="scientific">Ambispora gerdemannii</name>
    <dbReference type="NCBI Taxonomy" id="144530"/>
    <lineage>
        <taxon>Eukaryota</taxon>
        <taxon>Fungi</taxon>
        <taxon>Fungi incertae sedis</taxon>
        <taxon>Mucoromycota</taxon>
        <taxon>Glomeromycotina</taxon>
        <taxon>Glomeromycetes</taxon>
        <taxon>Archaeosporales</taxon>
        <taxon>Ambisporaceae</taxon>
        <taxon>Ambispora</taxon>
    </lineage>
</organism>
<dbReference type="EMBL" id="CAJVPL010001443">
    <property type="protein sequence ID" value="CAG8571395.1"/>
    <property type="molecule type" value="Genomic_DNA"/>
</dbReference>
<reference evidence="1" key="1">
    <citation type="submission" date="2021-06" db="EMBL/GenBank/DDBJ databases">
        <authorList>
            <person name="Kallberg Y."/>
            <person name="Tangrot J."/>
            <person name="Rosling A."/>
        </authorList>
    </citation>
    <scope>NUCLEOTIDE SEQUENCE</scope>
    <source>
        <strain evidence="1">MT106</strain>
    </source>
</reference>
<accession>A0A9N9G1Q8</accession>
<name>A0A9N9G1Q8_9GLOM</name>
<comment type="caution">
    <text evidence="1">The sequence shown here is derived from an EMBL/GenBank/DDBJ whole genome shotgun (WGS) entry which is preliminary data.</text>
</comment>
<protein>
    <submittedName>
        <fullName evidence="1">13113_t:CDS:1</fullName>
    </submittedName>
</protein>
<proteinExistence type="predicted"/>
<dbReference type="Proteomes" id="UP000789831">
    <property type="component" value="Unassembled WGS sequence"/>
</dbReference>
<dbReference type="AlphaFoldDB" id="A0A9N9G1Q8"/>
<sequence>MDELFAMAGLLNSLNRLVINGDNVVNSVVPDIITVINGDIDVDVDVGDATVLINDVVTDVVSSVVTVVNVSSLLHFTGIVAKAKLLKKRMERISIKLRINDVNQVV</sequence>
<gene>
    <name evidence="1" type="ORF">AGERDE_LOCUS7654</name>
</gene>
<evidence type="ECO:0000313" key="1">
    <source>
        <dbReference type="EMBL" id="CAG8571395.1"/>
    </source>
</evidence>